<dbReference type="EMBL" id="CP002390">
    <property type="protein sequence ID" value="ADW16161.1"/>
    <property type="molecule type" value="Genomic_DNA"/>
</dbReference>
<dbReference type="InterPro" id="IPR033524">
    <property type="entry name" value="Glu/Leu/Phe/Val_DH_AS"/>
</dbReference>
<dbReference type="InterPro" id="IPR006097">
    <property type="entry name" value="Glu/Leu/Phe/Val/Trp_DH_dimer"/>
</dbReference>
<evidence type="ECO:0000313" key="12">
    <source>
        <dbReference type="Proteomes" id="UP000007468"/>
    </source>
</evidence>
<dbReference type="CDD" id="cd01076">
    <property type="entry name" value="NAD_bind_1_Glu_DH"/>
    <property type="match status" value="1"/>
</dbReference>
<keyword evidence="12" id="KW-1185">Reference proteome</keyword>
<evidence type="ECO:0000256" key="2">
    <source>
        <dbReference type="ARBA" id="ARBA00012896"/>
    </source>
</evidence>
<evidence type="ECO:0000259" key="9">
    <source>
        <dbReference type="SMART" id="SM00839"/>
    </source>
</evidence>
<accession>D6GU59</accession>
<evidence type="ECO:0000256" key="8">
    <source>
        <dbReference type="RuleBase" id="RU004417"/>
    </source>
</evidence>
<dbReference type="InterPro" id="IPR033922">
    <property type="entry name" value="NAD_bind_Glu_DH"/>
</dbReference>
<dbReference type="HOGENOM" id="CLU_025763_1_2_9"/>
<evidence type="ECO:0000313" key="10">
    <source>
        <dbReference type="EMBL" id="ADW16161.1"/>
    </source>
</evidence>
<name>D6GU59_FILAD</name>
<dbReference type="PANTHER" id="PTHR11606">
    <property type="entry name" value="GLUTAMATE DEHYDROGENASE"/>
    <property type="match status" value="1"/>
</dbReference>
<dbReference type="KEGG" id="faa:HMPREF0389_01649"/>
<evidence type="ECO:0000256" key="4">
    <source>
        <dbReference type="PIRNR" id="PIRNR000185"/>
    </source>
</evidence>
<dbReference type="KEGG" id="faa:HMPREF0389_01716"/>
<feature type="domain" description="Glutamate/phenylalanine/leucine/valine/L-tryptophan dehydrogenase C-terminal" evidence="9">
    <location>
        <begin position="184"/>
        <end position="421"/>
    </location>
</feature>
<evidence type="ECO:0000256" key="1">
    <source>
        <dbReference type="ARBA" id="ARBA00006382"/>
    </source>
</evidence>
<dbReference type="OrthoDB" id="9803297at2"/>
<reference evidence="11" key="2">
    <citation type="submission" date="2010-12" db="EMBL/GenBank/DDBJ databases">
        <title>The Genome Sequence of Filifactor alocis strain ATCC 35896.</title>
        <authorList>
            <consortium name="The Broad Institute Genome Sequencing Platform"/>
            <person name="Ward D."/>
            <person name="Earl A."/>
            <person name="Feldgarden M."/>
            <person name="Young S.K."/>
            <person name="Gargeya S."/>
            <person name="Zeng Q."/>
            <person name="Alvarado L."/>
            <person name="Berlin A."/>
            <person name="Bochicchio J."/>
            <person name="Chapman S.B."/>
            <person name="Chen Z."/>
            <person name="Freedman E."/>
            <person name="Gellesch M."/>
            <person name="Goldberg J."/>
            <person name="Griggs A."/>
            <person name="Gujja S."/>
            <person name="Heilman E."/>
            <person name="Heiman D."/>
            <person name="Howarth C."/>
            <person name="Mehta T."/>
            <person name="Neiman D."/>
            <person name="Pearson M."/>
            <person name="Roberts A."/>
            <person name="Saif S."/>
            <person name="Shea T."/>
            <person name="Shenoy N."/>
            <person name="Sisk P."/>
            <person name="Stolte C."/>
            <person name="Sykes S."/>
            <person name="White J."/>
            <person name="Yandava C."/>
            <person name="Izard J."/>
            <person name="Blanton J.M."/>
            <person name="Baranova O.V."/>
            <person name="Tanner A.C."/>
            <person name="Dewhirst F.E."/>
            <person name="Haas B."/>
            <person name="Nusbaum C."/>
            <person name="Birren B."/>
        </authorList>
    </citation>
    <scope>NUCLEOTIDE SEQUENCE</scope>
    <source>
        <strain evidence="11">ATCC 35896</strain>
    </source>
</reference>
<feature type="binding site" evidence="6">
    <location>
        <position position="357"/>
    </location>
    <ligand>
        <name>substrate</name>
    </ligand>
</feature>
<gene>
    <name evidence="11" type="primary">gluD</name>
    <name evidence="11" type="ordered locus">HMPREF0389_01649</name>
    <name evidence="10" type="ordered locus">HMPREF0389_01716</name>
</gene>
<dbReference type="PIRSF" id="PIRSF000185">
    <property type="entry name" value="Glu_DH"/>
    <property type="match status" value="1"/>
</dbReference>
<dbReference type="Pfam" id="PF00208">
    <property type="entry name" value="ELFV_dehydrog"/>
    <property type="match status" value="1"/>
</dbReference>
<dbReference type="PRINTS" id="PR00082">
    <property type="entry name" value="GLFDHDRGNASE"/>
</dbReference>
<keyword evidence="6" id="KW-0520">NAD</keyword>
<dbReference type="Gene3D" id="3.40.50.720">
    <property type="entry name" value="NAD(P)-binding Rossmann-like Domain"/>
    <property type="match status" value="1"/>
</dbReference>
<dbReference type="GO" id="GO:0000166">
    <property type="term" value="F:nucleotide binding"/>
    <property type="evidence" value="ECO:0007669"/>
    <property type="project" value="UniProtKB-KW"/>
</dbReference>
<protein>
    <recommendedName>
        <fullName evidence="2 4">Glutamate dehydrogenase</fullName>
    </recommendedName>
</protein>
<dbReference type="SUPFAM" id="SSF51735">
    <property type="entry name" value="NAD(P)-binding Rossmann-fold domains"/>
    <property type="match status" value="1"/>
</dbReference>
<reference evidence="12" key="1">
    <citation type="submission" date="2010-12" db="EMBL/GenBank/DDBJ databases">
        <title>The genome sequence of Filifactor alocis strain ATCC 35896.</title>
        <authorList>
            <consortium name="The Broad Institute Genome Sequencing Platform"/>
            <person name="Ward D."/>
            <person name="Earl A."/>
            <person name="Feldgarden M."/>
            <person name="Young S.K."/>
            <person name="Gargeya S."/>
            <person name="Zeng Q."/>
            <person name="Alvarado L."/>
            <person name="Berlin A."/>
            <person name="Bochicchio J."/>
            <person name="Chapman S.B."/>
            <person name="Chen Z."/>
            <person name="Freedman E."/>
            <person name="Gellesch M."/>
            <person name="Goldberg J."/>
            <person name="Griggs A."/>
            <person name="Gujja S."/>
            <person name="Heilman E."/>
            <person name="Heiman D."/>
            <person name="Howarth C."/>
            <person name="Mehta T."/>
            <person name="Neiman D."/>
            <person name="Pearson M."/>
            <person name="Roberts A."/>
            <person name="Saif S."/>
            <person name="Shea T."/>
            <person name="Shenoy N."/>
            <person name="Sisk P."/>
            <person name="Stolte C."/>
            <person name="Sykes S."/>
            <person name="White J."/>
            <person name="Yandava C."/>
            <person name="Izard J."/>
            <person name="Blanton J.M."/>
            <person name="Baranova O.V."/>
            <person name="Tanner A.C."/>
            <person name="Dewhirst F.E."/>
            <person name="Haas B."/>
            <person name="Nusbaum C."/>
            <person name="Birren B."/>
        </authorList>
    </citation>
    <scope>NUCLEOTIDE SEQUENCE [LARGE SCALE GENOMIC DNA]</scope>
    <source>
        <strain evidence="12">ATCC 35896 / D40 B5</strain>
    </source>
</reference>
<dbReference type="InterPro" id="IPR036291">
    <property type="entry name" value="NAD(P)-bd_dom_sf"/>
</dbReference>
<dbReference type="SUPFAM" id="SSF53223">
    <property type="entry name" value="Aminoacid dehydrogenase-like, N-terminal domain"/>
    <property type="match status" value="1"/>
</dbReference>
<evidence type="ECO:0000256" key="6">
    <source>
        <dbReference type="PIRSR" id="PIRSR000185-2"/>
    </source>
</evidence>
<dbReference type="GO" id="GO:0004352">
    <property type="term" value="F:glutamate dehydrogenase (NAD+) activity"/>
    <property type="evidence" value="ECO:0007669"/>
    <property type="project" value="TreeGrafter"/>
</dbReference>
<feature type="active site" description="Proton donor" evidence="5">
    <location>
        <position position="106"/>
    </location>
</feature>
<dbReference type="InterPro" id="IPR006095">
    <property type="entry name" value="Glu/Leu/Phe/Val/Trp_DH"/>
</dbReference>
<evidence type="ECO:0000256" key="3">
    <source>
        <dbReference type="ARBA" id="ARBA00023002"/>
    </source>
</evidence>
<dbReference type="PATRIC" id="fig|546269.5.peg.1029"/>
<dbReference type="AlphaFoldDB" id="D6GU59"/>
<feature type="binding site" evidence="6">
    <location>
        <position position="191"/>
    </location>
    <ligand>
        <name>NAD(+)</name>
        <dbReference type="ChEBI" id="CHEBI:57540"/>
    </ligand>
</feature>
<dbReference type="GO" id="GO:0006538">
    <property type="term" value="P:L-glutamate catabolic process"/>
    <property type="evidence" value="ECO:0007669"/>
    <property type="project" value="TreeGrafter"/>
</dbReference>
<feature type="binding site" evidence="6">
    <location>
        <position position="70"/>
    </location>
    <ligand>
        <name>substrate</name>
    </ligand>
</feature>
<dbReference type="eggNOG" id="COG0334">
    <property type="taxonomic scope" value="Bacteria"/>
</dbReference>
<dbReference type="Pfam" id="PF02812">
    <property type="entry name" value="ELFV_dehydrog_N"/>
    <property type="match status" value="1"/>
</dbReference>
<dbReference type="InterPro" id="IPR014362">
    <property type="entry name" value="Glu_DH"/>
</dbReference>
<feature type="binding site" evidence="6">
    <location>
        <position position="94"/>
    </location>
    <ligand>
        <name>substrate</name>
    </ligand>
</feature>
<evidence type="ECO:0000313" key="11">
    <source>
        <dbReference type="EMBL" id="EFE27576.1"/>
    </source>
</evidence>
<dbReference type="PANTHER" id="PTHR11606:SF13">
    <property type="entry name" value="GLUTAMATE DEHYDROGENASE 1, MITOCHONDRIAL"/>
    <property type="match status" value="1"/>
</dbReference>
<evidence type="ECO:0000256" key="7">
    <source>
        <dbReference type="PIRSR" id="PIRSR000185-3"/>
    </source>
</evidence>
<dbReference type="Gene3D" id="3.40.50.10860">
    <property type="entry name" value="Leucine Dehydrogenase, chain A, domain 1"/>
    <property type="match status" value="1"/>
</dbReference>
<dbReference type="FunFam" id="3.40.50.10860:FF:000003">
    <property type="entry name" value="Glutamate dehydrogenase"/>
    <property type="match status" value="1"/>
</dbReference>
<proteinExistence type="inferred from homology"/>
<evidence type="ECO:0000256" key="5">
    <source>
        <dbReference type="PIRSR" id="PIRSR000185-1"/>
    </source>
</evidence>
<dbReference type="InterPro" id="IPR046346">
    <property type="entry name" value="Aminoacid_DH-like_N_sf"/>
</dbReference>
<dbReference type="SMART" id="SM00839">
    <property type="entry name" value="ELFV_dehydrog"/>
    <property type="match status" value="1"/>
</dbReference>
<dbReference type="PROSITE" id="PS00074">
    <property type="entry name" value="GLFV_DEHYDROGENASE"/>
    <property type="match status" value="1"/>
</dbReference>
<keyword evidence="6" id="KW-0547">Nucleotide-binding</keyword>
<feature type="binding site" evidence="6">
    <location>
        <position position="222"/>
    </location>
    <ligand>
        <name>NAD(+)</name>
        <dbReference type="ChEBI" id="CHEBI:57540"/>
    </ligand>
</feature>
<comment type="similarity">
    <text evidence="1 4 8">Belongs to the Glu/Leu/Phe/Val dehydrogenases family.</text>
</comment>
<dbReference type="EMBL" id="CP002390">
    <property type="protein sequence ID" value="EFE27576.1"/>
    <property type="molecule type" value="Genomic_DNA"/>
</dbReference>
<dbReference type="STRING" id="546269.HMPREF0389_01649"/>
<keyword evidence="3 4" id="KW-0560">Oxidoreductase</keyword>
<sequence length="423" mass="46919">MAETLNPFLNAQKQVKNACDKLGLEPDVYELLKEPQRMIEVSIPVRMDDGSLKIFKGYRSAHNSAVGPCKGGVRFHQDVNPDEVKALSIWMTFKGGVLGLPYGGGKGGVTCNPRELSAKELEQISRGWVRGLHKYLGEKIDIPAPDVNTNGQIMSWMVDEYVKLNGEEMSIGVITGKPVAFGGSLGRNEATGFGVSIIVRESAKKFGIDIKGAKVAVQGFGNVGKFTVKNIQKQGAKIVALAEFDFVKTMQPYAIYNEDGLDFADMAAYVADHKVLCDYPKAKKITMDEFWALNTDIFVPAAMENVLTAETVGKLNCKLVCEAANGPTTPEGDVALKEKNIPLVPDILTNSGGVLVSYFEWVQNRYGYYWTEQEVEERQEQSMVKAFNAMWEVKEQYDVTPREATYMYAIKQIAEAMKLRGWY</sequence>
<dbReference type="InterPro" id="IPR006096">
    <property type="entry name" value="Glu/Leu/Phe/Val/Trp_DH_C"/>
</dbReference>
<organism evidence="11 12">
    <name type="scientific">Filifactor alocis (strain ATCC 35896 / CCUG 47790 / D40 B5)</name>
    <name type="common">Fusobacterium alocis</name>
    <dbReference type="NCBI Taxonomy" id="546269"/>
    <lineage>
        <taxon>Bacteria</taxon>
        <taxon>Bacillati</taxon>
        <taxon>Bacillota</taxon>
        <taxon>Clostridia</taxon>
        <taxon>Peptostreptococcales</taxon>
        <taxon>Filifactoraceae</taxon>
        <taxon>Filifactor</taxon>
    </lineage>
</organism>
<dbReference type="RefSeq" id="WP_014262301.1">
    <property type="nucleotide sequence ID" value="NC_016630.1"/>
</dbReference>
<dbReference type="Proteomes" id="UP000007468">
    <property type="component" value="Chromosome"/>
</dbReference>
<feature type="site" description="Important for catalysis" evidence="7">
    <location>
        <position position="146"/>
    </location>
</feature>